<comment type="caution">
    <text evidence="2">The sequence shown here is derived from an EMBL/GenBank/DDBJ whole genome shotgun (WGS) entry which is preliminary data.</text>
</comment>
<dbReference type="InterPro" id="IPR036396">
    <property type="entry name" value="Cyt_P450_sf"/>
</dbReference>
<dbReference type="SUPFAM" id="SSF48264">
    <property type="entry name" value="Cytochrome P450"/>
    <property type="match status" value="1"/>
</dbReference>
<sequence length="424" mass="47809">MWTLILLGPILIFLVQHRRTILLQLHYHNAVHRIKVARDIISFKCVNVRTLGERLVIRALPNQRLIAAFGINNAFTTTDPLVHKRFVRYATELINRVNADNEEWRHLSLLGQDILRRHIAESGRDLGDQHYRLHLTSTIRTLCFCVVLHFLFPGVETIDLQAARSVTDDINHLWVKSKDASRPVSKREQDRLVTKIRQMLPVTGQLYDLSGREEQSNPLNIILPAFETLWRVVLLTYVHIAFRGTGSDGPRVTTEASARNLLADLPSHLGTGNVEETNALMLSKEALRLYPPTKRIHRAVSPLNNSIPPAACPDFVAVDIESFHRDRFIWGHNAHDFFLPRMGQGLTQNQKNAYMPFGLAPHLCPASNKFGERMIAMLLGVLFEGLGTRGTGATIEYGDDLLGGDLHAPLPTGREDAEGWHVTV</sequence>
<reference evidence="2 3" key="1">
    <citation type="submission" date="2023-01" db="EMBL/GenBank/DDBJ databases">
        <title>Analysis of 21 Apiospora genomes using comparative genomics revels a genus with tremendous synthesis potential of carbohydrate active enzymes and secondary metabolites.</title>
        <authorList>
            <person name="Sorensen T."/>
        </authorList>
    </citation>
    <scope>NUCLEOTIDE SEQUENCE [LARGE SCALE GENOMIC DNA]</scope>
    <source>
        <strain evidence="2 3">CBS 83171</strain>
    </source>
</reference>
<evidence type="ECO:0000313" key="3">
    <source>
        <dbReference type="Proteomes" id="UP001446871"/>
    </source>
</evidence>
<evidence type="ECO:0008006" key="4">
    <source>
        <dbReference type="Google" id="ProtNLM"/>
    </source>
</evidence>
<dbReference type="EMBL" id="JAQQWM010000006">
    <property type="protein sequence ID" value="KAK8060090.1"/>
    <property type="molecule type" value="Genomic_DNA"/>
</dbReference>
<feature type="chain" id="PRO_5045915650" description="Cytochrome P450" evidence="1">
    <location>
        <begin position="18"/>
        <end position="424"/>
    </location>
</feature>
<gene>
    <name evidence="2" type="ORF">PG996_010020</name>
</gene>
<keyword evidence="1" id="KW-0732">Signal</keyword>
<accession>A0ABR1UMD6</accession>
<proteinExistence type="predicted"/>
<keyword evidence="3" id="KW-1185">Reference proteome</keyword>
<name>A0ABR1UMD6_9PEZI</name>
<evidence type="ECO:0000313" key="2">
    <source>
        <dbReference type="EMBL" id="KAK8060090.1"/>
    </source>
</evidence>
<organism evidence="2 3">
    <name type="scientific">Apiospora saccharicola</name>
    <dbReference type="NCBI Taxonomy" id="335842"/>
    <lineage>
        <taxon>Eukaryota</taxon>
        <taxon>Fungi</taxon>
        <taxon>Dikarya</taxon>
        <taxon>Ascomycota</taxon>
        <taxon>Pezizomycotina</taxon>
        <taxon>Sordariomycetes</taxon>
        <taxon>Xylariomycetidae</taxon>
        <taxon>Amphisphaeriales</taxon>
        <taxon>Apiosporaceae</taxon>
        <taxon>Apiospora</taxon>
    </lineage>
</organism>
<feature type="signal peptide" evidence="1">
    <location>
        <begin position="1"/>
        <end position="17"/>
    </location>
</feature>
<dbReference type="Gene3D" id="1.10.630.10">
    <property type="entry name" value="Cytochrome P450"/>
    <property type="match status" value="1"/>
</dbReference>
<evidence type="ECO:0000256" key="1">
    <source>
        <dbReference type="SAM" id="SignalP"/>
    </source>
</evidence>
<protein>
    <recommendedName>
        <fullName evidence="4">Cytochrome P450</fullName>
    </recommendedName>
</protein>
<dbReference type="Proteomes" id="UP001446871">
    <property type="component" value="Unassembled WGS sequence"/>
</dbReference>